<dbReference type="GO" id="GO:0000226">
    <property type="term" value="P:microtubule cytoskeleton organization"/>
    <property type="evidence" value="ECO:0007669"/>
    <property type="project" value="InterPro"/>
</dbReference>
<feature type="compositionally biased region" description="Basic and acidic residues" evidence="6">
    <location>
        <begin position="82"/>
        <end position="102"/>
    </location>
</feature>
<feature type="region of interest" description="Disordered" evidence="6">
    <location>
        <begin position="168"/>
        <end position="201"/>
    </location>
</feature>
<evidence type="ECO:0000256" key="5">
    <source>
        <dbReference type="ARBA" id="ARBA00023212"/>
    </source>
</evidence>
<evidence type="ECO:0000313" key="7">
    <source>
        <dbReference type="Ensembl" id="ENSSFAP00005010882.1"/>
    </source>
</evidence>
<dbReference type="GO" id="GO:0015630">
    <property type="term" value="C:microtubule cytoskeleton"/>
    <property type="evidence" value="ECO:0007669"/>
    <property type="project" value="InterPro"/>
</dbReference>
<comment type="similarity">
    <text evidence="2">Belongs to the MAP7 family.</text>
</comment>
<dbReference type="InterPro" id="IPR051483">
    <property type="entry name" value="MAP7_domain-containing"/>
</dbReference>
<keyword evidence="8" id="KW-1185">Reference proteome</keyword>
<evidence type="ECO:0000313" key="8">
    <source>
        <dbReference type="Proteomes" id="UP000472267"/>
    </source>
</evidence>
<dbReference type="Proteomes" id="UP000472267">
    <property type="component" value="Chromosome 15"/>
</dbReference>
<dbReference type="PANTHER" id="PTHR15073">
    <property type="entry name" value="MICROTUBULE-ASSOCIATED PROTEIN"/>
    <property type="match status" value="1"/>
</dbReference>
<feature type="compositionally biased region" description="Basic and acidic residues" evidence="6">
    <location>
        <begin position="424"/>
        <end position="453"/>
    </location>
</feature>
<dbReference type="AlphaFoldDB" id="A0A672FY37"/>
<reference evidence="7" key="1">
    <citation type="submission" date="2019-06" db="EMBL/GenBank/DDBJ databases">
        <authorList>
            <consortium name="Wellcome Sanger Institute Data Sharing"/>
        </authorList>
    </citation>
    <scope>NUCLEOTIDE SEQUENCE [LARGE SCALE GENOMIC DNA]</scope>
</reference>
<feature type="compositionally biased region" description="Low complexity" evidence="6">
    <location>
        <begin position="57"/>
        <end position="73"/>
    </location>
</feature>
<organism evidence="7 8">
    <name type="scientific">Salarias fasciatus</name>
    <name type="common">Jewelled blenny</name>
    <name type="synonym">Blennius fasciatus</name>
    <dbReference type="NCBI Taxonomy" id="181472"/>
    <lineage>
        <taxon>Eukaryota</taxon>
        <taxon>Metazoa</taxon>
        <taxon>Chordata</taxon>
        <taxon>Craniata</taxon>
        <taxon>Vertebrata</taxon>
        <taxon>Euteleostomi</taxon>
        <taxon>Actinopterygii</taxon>
        <taxon>Neopterygii</taxon>
        <taxon>Teleostei</taxon>
        <taxon>Neoteleostei</taxon>
        <taxon>Acanthomorphata</taxon>
        <taxon>Ovalentaria</taxon>
        <taxon>Blenniimorphae</taxon>
        <taxon>Blenniiformes</taxon>
        <taxon>Blennioidei</taxon>
        <taxon>Blenniidae</taxon>
        <taxon>Salariinae</taxon>
        <taxon>Salarias</taxon>
    </lineage>
</organism>
<sequence>MADLDGSDTSPPESQASNSQYKSEDGRVSSATCPSSSGSGQTYTPNLTPTPAPAPNRPATSSSPNNSNNNAAPKTDSLLFNKIDERQRLARERREEREKQNAVKEAQWQAREERARQHYEKHLEERRRKLEEQRVKEDKRRAAVEEKRRQKLEEDRVRHEAVMRRTLERSQKTRQKTNRWSWGGALHTNTPSTPADADRRSVSTMNLSKHADPVITKRLSSSSATLLHSPDRGLRRLPLTPWESNIVHRLQQPTHSYLARSRSAMSLSGDQTGMLLAALRIFLDLPAVVSEHVHNTPLKRHFLCRENKMRNVLSVSLWSKFEFCLPDGLSSPPAQRPSAGTTDPEEASRILAENRRLAREQREREEEERKQQEEQARYAGRHGRRTPRPPTAPEVSTSFCTDWRRRRWLGVRRRSERRERRRLSKEEEESRQREEAEKLRQEREKHFQKQEAERLERKKRLEEIMKRTRRSDTTEKVKGILDLNQSNIELKNLLPVFTLCFPLSSPESQERRRCR</sequence>
<dbReference type="Pfam" id="PF05672">
    <property type="entry name" value="MAP7"/>
    <property type="match status" value="2"/>
</dbReference>
<evidence type="ECO:0000256" key="1">
    <source>
        <dbReference type="ARBA" id="ARBA00004245"/>
    </source>
</evidence>
<evidence type="ECO:0000256" key="3">
    <source>
        <dbReference type="ARBA" id="ARBA00022490"/>
    </source>
</evidence>
<keyword evidence="4" id="KW-0175">Coiled coil</keyword>
<feature type="compositionally biased region" description="Polar residues" evidence="6">
    <location>
        <begin position="7"/>
        <end position="21"/>
    </location>
</feature>
<proteinExistence type="inferred from homology"/>
<evidence type="ECO:0008006" key="9">
    <source>
        <dbReference type="Google" id="ProtNLM"/>
    </source>
</evidence>
<feature type="compositionally biased region" description="Low complexity" evidence="6">
    <location>
        <begin position="29"/>
        <end position="47"/>
    </location>
</feature>
<accession>A0A672FY37</accession>
<feature type="region of interest" description="Disordered" evidence="6">
    <location>
        <begin position="357"/>
        <end position="397"/>
    </location>
</feature>
<protein>
    <recommendedName>
        <fullName evidence="9">Microtubule-associated protein 7a</fullName>
    </recommendedName>
</protein>
<evidence type="ECO:0000256" key="6">
    <source>
        <dbReference type="SAM" id="MobiDB-lite"/>
    </source>
</evidence>
<dbReference type="InterPro" id="IPR008604">
    <property type="entry name" value="MAP7_fam"/>
</dbReference>
<name>A0A672FY37_SALFA</name>
<feature type="region of interest" description="Disordered" evidence="6">
    <location>
        <begin position="330"/>
        <end position="349"/>
    </location>
</feature>
<feature type="region of interest" description="Disordered" evidence="6">
    <location>
        <begin position="1"/>
        <end position="112"/>
    </location>
</feature>
<dbReference type="Ensembl" id="ENSSFAT00005011350.1">
    <property type="protein sequence ID" value="ENSSFAP00005010882.1"/>
    <property type="gene ID" value="ENSSFAG00005006105.1"/>
</dbReference>
<keyword evidence="5" id="KW-0206">Cytoskeleton</keyword>
<dbReference type="PANTHER" id="PTHR15073:SF1">
    <property type="entry name" value="RETICULOCYTE-BINDING PROTEIN HOMOLOG 2A"/>
    <property type="match status" value="1"/>
</dbReference>
<reference evidence="7" key="2">
    <citation type="submission" date="2025-08" db="UniProtKB">
        <authorList>
            <consortium name="Ensembl"/>
        </authorList>
    </citation>
    <scope>IDENTIFICATION</scope>
</reference>
<feature type="region of interest" description="Disordered" evidence="6">
    <location>
        <begin position="419"/>
        <end position="453"/>
    </location>
</feature>
<reference evidence="7" key="3">
    <citation type="submission" date="2025-09" db="UniProtKB">
        <authorList>
            <consortium name="Ensembl"/>
        </authorList>
    </citation>
    <scope>IDENTIFICATION</scope>
</reference>
<feature type="compositionally biased region" description="Basic and acidic residues" evidence="6">
    <location>
        <begin position="357"/>
        <end position="376"/>
    </location>
</feature>
<evidence type="ECO:0000256" key="4">
    <source>
        <dbReference type="ARBA" id="ARBA00023054"/>
    </source>
</evidence>
<keyword evidence="3" id="KW-0963">Cytoplasm</keyword>
<feature type="region of interest" description="Disordered" evidence="6">
    <location>
        <begin position="125"/>
        <end position="149"/>
    </location>
</feature>
<evidence type="ECO:0000256" key="2">
    <source>
        <dbReference type="ARBA" id="ARBA00007525"/>
    </source>
</evidence>
<comment type="subcellular location">
    <subcellularLocation>
        <location evidence="1">Cytoplasm</location>
        <location evidence="1">Cytoskeleton</location>
    </subcellularLocation>
</comment>